<comment type="caution">
    <text evidence="2">The sequence shown here is derived from an EMBL/GenBank/DDBJ whole genome shotgun (WGS) entry which is preliminary data.</text>
</comment>
<accession>A0A4S4BFS8</accession>
<organism evidence="2 3">
    <name type="scientific">Cohnella fermenti</name>
    <dbReference type="NCBI Taxonomy" id="2565925"/>
    <lineage>
        <taxon>Bacteria</taxon>
        <taxon>Bacillati</taxon>
        <taxon>Bacillota</taxon>
        <taxon>Bacilli</taxon>
        <taxon>Bacillales</taxon>
        <taxon>Paenibacillaceae</taxon>
        <taxon>Cohnella</taxon>
    </lineage>
</organism>
<evidence type="ECO:0000313" key="2">
    <source>
        <dbReference type="EMBL" id="THF73222.1"/>
    </source>
</evidence>
<dbReference type="Pfam" id="PF00239">
    <property type="entry name" value="Resolvase"/>
    <property type="match status" value="1"/>
</dbReference>
<dbReference type="OrthoDB" id="9811097at2"/>
<evidence type="ECO:0000313" key="3">
    <source>
        <dbReference type="Proteomes" id="UP000310636"/>
    </source>
</evidence>
<dbReference type="SUPFAM" id="SSF53041">
    <property type="entry name" value="Resolvase-like"/>
    <property type="match status" value="1"/>
</dbReference>
<dbReference type="InterPro" id="IPR006119">
    <property type="entry name" value="Resolv_N"/>
</dbReference>
<dbReference type="Proteomes" id="UP000310636">
    <property type="component" value="Unassembled WGS sequence"/>
</dbReference>
<dbReference type="EMBL" id="SSOB01000060">
    <property type="protein sequence ID" value="THF73222.1"/>
    <property type="molecule type" value="Genomic_DNA"/>
</dbReference>
<dbReference type="InterPro" id="IPR036162">
    <property type="entry name" value="Resolvase-like_N_sf"/>
</dbReference>
<dbReference type="SMART" id="SM00857">
    <property type="entry name" value="Resolvase"/>
    <property type="match status" value="1"/>
</dbReference>
<feature type="domain" description="Resolvase/invertase-type recombinase catalytic" evidence="1">
    <location>
        <begin position="17"/>
        <end position="147"/>
    </location>
</feature>
<gene>
    <name evidence="2" type="ORF">E6C55_30210</name>
</gene>
<reference evidence="2 3" key="1">
    <citation type="submission" date="2019-04" db="EMBL/GenBank/DDBJ databases">
        <title>Cohnella sp. nov. isolated from preserved vegetables.</title>
        <authorList>
            <person name="Lin S.-Y."/>
            <person name="Hung M.-H."/>
            <person name="Young C.-C."/>
        </authorList>
    </citation>
    <scope>NUCLEOTIDE SEQUENCE [LARGE SCALE GENOMIC DNA]</scope>
    <source>
        <strain evidence="2 3">CC-MHH1044</strain>
    </source>
</reference>
<sequence length="148" mass="16947">MEGDIRMNVKLPSSYRVALYIQEDRNGEERSDSLLSQLQTLKTKVGRWGTISDVYFDICSAKVSYRDRPGLSTLIADMRCERFDAILVTEIWRLFGDVEVGYELGEVISSGGKFLISLDGLVDTSSGNTTLLEFYQWVHFQRFMNKLK</sequence>
<proteinExistence type="predicted"/>
<name>A0A4S4BFS8_9BACL</name>
<dbReference type="GO" id="GO:0000150">
    <property type="term" value="F:DNA strand exchange activity"/>
    <property type="evidence" value="ECO:0007669"/>
    <property type="project" value="InterPro"/>
</dbReference>
<keyword evidence="3" id="KW-1185">Reference proteome</keyword>
<dbReference type="GO" id="GO:0003677">
    <property type="term" value="F:DNA binding"/>
    <property type="evidence" value="ECO:0007669"/>
    <property type="project" value="InterPro"/>
</dbReference>
<evidence type="ECO:0000259" key="1">
    <source>
        <dbReference type="SMART" id="SM00857"/>
    </source>
</evidence>
<dbReference type="AlphaFoldDB" id="A0A4S4BFS8"/>
<protein>
    <recommendedName>
        <fullName evidence="1">Resolvase/invertase-type recombinase catalytic domain-containing protein</fullName>
    </recommendedName>
</protein>
<dbReference type="Gene3D" id="3.40.50.1390">
    <property type="entry name" value="Resolvase, N-terminal catalytic domain"/>
    <property type="match status" value="1"/>
</dbReference>